<dbReference type="EMBL" id="PVWQ01000011">
    <property type="protein sequence ID" value="RDW69162.1"/>
    <property type="molecule type" value="Genomic_DNA"/>
</dbReference>
<organism evidence="3 4">
    <name type="scientific">Aspergillus mulundensis</name>
    <dbReference type="NCBI Taxonomy" id="1810919"/>
    <lineage>
        <taxon>Eukaryota</taxon>
        <taxon>Fungi</taxon>
        <taxon>Dikarya</taxon>
        <taxon>Ascomycota</taxon>
        <taxon>Pezizomycotina</taxon>
        <taxon>Eurotiomycetes</taxon>
        <taxon>Eurotiomycetidae</taxon>
        <taxon>Eurotiales</taxon>
        <taxon>Aspergillaceae</taxon>
        <taxon>Aspergillus</taxon>
        <taxon>Aspergillus subgen. Nidulantes</taxon>
    </lineage>
</organism>
<dbReference type="RefSeq" id="XP_026600951.1">
    <property type="nucleotide sequence ID" value="XM_026750938.1"/>
</dbReference>
<feature type="chain" id="PRO_5017579015" description="Inhibitor I9 domain-containing protein" evidence="2">
    <location>
        <begin position="19"/>
        <end position="91"/>
    </location>
</feature>
<name>A0A3D8R518_9EURO</name>
<dbReference type="PANTHER" id="PTHR28288">
    <property type="entry name" value="PROTEASE B INHIBITOR 2"/>
    <property type="match status" value="1"/>
</dbReference>
<dbReference type="AlphaFoldDB" id="A0A3D8R518"/>
<dbReference type="Proteomes" id="UP000256690">
    <property type="component" value="Unassembled WGS sequence"/>
</dbReference>
<dbReference type="GO" id="GO:0042144">
    <property type="term" value="P:vacuole fusion, non-autophagic"/>
    <property type="evidence" value="ECO:0007669"/>
    <property type="project" value="TreeGrafter"/>
</dbReference>
<dbReference type="InterPro" id="IPR037045">
    <property type="entry name" value="S8pro/Inhibitor_I9_sf"/>
</dbReference>
<protein>
    <recommendedName>
        <fullName evidence="5">Inhibitor I9 domain-containing protein</fullName>
    </recommendedName>
</protein>
<dbReference type="OrthoDB" id="3888684at2759"/>
<evidence type="ECO:0008006" key="5">
    <source>
        <dbReference type="Google" id="ProtNLM"/>
    </source>
</evidence>
<dbReference type="SUPFAM" id="SSF54897">
    <property type="entry name" value="Protease propeptides/inhibitors"/>
    <property type="match status" value="1"/>
</dbReference>
<dbReference type="InterPro" id="IPR052471">
    <property type="entry name" value="PBI_I9"/>
</dbReference>
<sequence length="91" mass="9593">MKLVSTAIVACLLPLALAKSFLVTYPKDTPNAVIDSAKASVRKAGGVITHEYSLVIKGFAATGPEEAVQQISTQSTVFKPTIEEDQTVSIS</sequence>
<comment type="similarity">
    <text evidence="1">Belongs to the protease inhibitor I9 family.</text>
</comment>
<evidence type="ECO:0000256" key="2">
    <source>
        <dbReference type="SAM" id="SignalP"/>
    </source>
</evidence>
<dbReference type="PANTHER" id="PTHR28288:SF1">
    <property type="entry name" value="INHIBITOR I9 DOMAIN-CONTAINING PROTEIN"/>
    <property type="match status" value="1"/>
</dbReference>
<dbReference type="GO" id="GO:0004866">
    <property type="term" value="F:endopeptidase inhibitor activity"/>
    <property type="evidence" value="ECO:0007669"/>
    <property type="project" value="TreeGrafter"/>
</dbReference>
<dbReference type="FunFam" id="3.30.70.80:FF:000005">
    <property type="entry name" value="Proteinase inhibitor I2B"/>
    <property type="match status" value="1"/>
</dbReference>
<dbReference type="Gene3D" id="3.30.70.80">
    <property type="entry name" value="Peptidase S8 propeptide/proteinase inhibitor I9"/>
    <property type="match status" value="1"/>
</dbReference>
<dbReference type="GeneID" id="38119292"/>
<feature type="signal peptide" evidence="2">
    <location>
        <begin position="1"/>
        <end position="18"/>
    </location>
</feature>
<evidence type="ECO:0000256" key="1">
    <source>
        <dbReference type="ARBA" id="ARBA00038069"/>
    </source>
</evidence>
<keyword evidence="2" id="KW-0732">Signal</keyword>
<keyword evidence="4" id="KW-1185">Reference proteome</keyword>
<reference evidence="3 4" key="1">
    <citation type="journal article" date="2018" name="IMA Fungus">
        <title>IMA Genome-F 9: Draft genome sequence of Annulohypoxylon stygium, Aspergillus mulundensis, Berkeleyomyces basicola (syn. Thielaviopsis basicola), Ceratocystis smalleyi, two Cercospora beticola strains, Coleophoma cylindrospora, Fusarium fracticaudum, Phialophora cf. hyalina, and Morchella septimelata.</title>
        <authorList>
            <person name="Wingfield B.D."/>
            <person name="Bills G.F."/>
            <person name="Dong Y."/>
            <person name="Huang W."/>
            <person name="Nel W.J."/>
            <person name="Swalarsk-Parry B.S."/>
            <person name="Vaghefi N."/>
            <person name="Wilken P.M."/>
            <person name="An Z."/>
            <person name="de Beer Z.W."/>
            <person name="De Vos L."/>
            <person name="Chen L."/>
            <person name="Duong T.A."/>
            <person name="Gao Y."/>
            <person name="Hammerbacher A."/>
            <person name="Kikkert J.R."/>
            <person name="Li Y."/>
            <person name="Li H."/>
            <person name="Li K."/>
            <person name="Li Q."/>
            <person name="Liu X."/>
            <person name="Ma X."/>
            <person name="Naidoo K."/>
            <person name="Pethybridge S.J."/>
            <person name="Sun J."/>
            <person name="Steenkamp E.T."/>
            <person name="van der Nest M.A."/>
            <person name="van Wyk S."/>
            <person name="Wingfield M.J."/>
            <person name="Xiong C."/>
            <person name="Yue Q."/>
            <person name="Zhang X."/>
        </authorList>
    </citation>
    <scope>NUCLEOTIDE SEQUENCE [LARGE SCALE GENOMIC DNA]</scope>
    <source>
        <strain evidence="3 4">DSM 5745</strain>
    </source>
</reference>
<accession>A0A3D8R518</accession>
<proteinExistence type="inferred from homology"/>
<evidence type="ECO:0000313" key="4">
    <source>
        <dbReference type="Proteomes" id="UP000256690"/>
    </source>
</evidence>
<gene>
    <name evidence="3" type="ORF">DSM5745_08922</name>
</gene>
<comment type="caution">
    <text evidence="3">The sequence shown here is derived from an EMBL/GenBank/DDBJ whole genome shotgun (WGS) entry which is preliminary data.</text>
</comment>
<evidence type="ECO:0000313" key="3">
    <source>
        <dbReference type="EMBL" id="RDW69162.1"/>
    </source>
</evidence>